<dbReference type="AlphaFoldDB" id="A0A6A3HL42"/>
<gene>
    <name evidence="3" type="ORF">PR002_g26935</name>
</gene>
<feature type="compositionally biased region" description="Polar residues" evidence="1">
    <location>
        <begin position="320"/>
        <end position="330"/>
    </location>
</feature>
<proteinExistence type="predicted"/>
<dbReference type="EMBL" id="QXFU01004041">
    <property type="protein sequence ID" value="KAE8971069.1"/>
    <property type="molecule type" value="Genomic_DNA"/>
</dbReference>
<feature type="domain" description="Retrotransposon gag" evidence="2">
    <location>
        <begin position="3"/>
        <end position="75"/>
    </location>
</feature>
<protein>
    <recommendedName>
        <fullName evidence="2">Retrotransposon gag domain-containing protein</fullName>
    </recommendedName>
</protein>
<evidence type="ECO:0000313" key="3">
    <source>
        <dbReference type="EMBL" id="KAE8971069.1"/>
    </source>
</evidence>
<feature type="compositionally biased region" description="Basic and acidic residues" evidence="1">
    <location>
        <begin position="249"/>
        <end position="265"/>
    </location>
</feature>
<dbReference type="Pfam" id="PF03732">
    <property type="entry name" value="Retrotrans_gag"/>
    <property type="match status" value="1"/>
</dbReference>
<evidence type="ECO:0000256" key="1">
    <source>
        <dbReference type="SAM" id="MobiDB-lite"/>
    </source>
</evidence>
<feature type="compositionally biased region" description="Basic and acidic residues" evidence="1">
    <location>
        <begin position="141"/>
        <end position="155"/>
    </location>
</feature>
<organism evidence="3 4">
    <name type="scientific">Phytophthora rubi</name>
    <dbReference type="NCBI Taxonomy" id="129364"/>
    <lineage>
        <taxon>Eukaryota</taxon>
        <taxon>Sar</taxon>
        <taxon>Stramenopiles</taxon>
        <taxon>Oomycota</taxon>
        <taxon>Peronosporomycetes</taxon>
        <taxon>Peronosporales</taxon>
        <taxon>Peronosporaceae</taxon>
        <taxon>Phytophthora</taxon>
    </lineage>
</organism>
<feature type="region of interest" description="Disordered" evidence="1">
    <location>
        <begin position="205"/>
        <end position="366"/>
    </location>
</feature>
<feature type="compositionally biased region" description="Basic and acidic residues" evidence="1">
    <location>
        <begin position="163"/>
        <end position="181"/>
    </location>
</feature>
<feature type="compositionally biased region" description="Basic and acidic residues" evidence="1">
    <location>
        <begin position="347"/>
        <end position="366"/>
    </location>
</feature>
<name>A0A6A3HL42_9STRA</name>
<accession>A0A6A3HL42</accession>
<evidence type="ECO:0000259" key="2">
    <source>
        <dbReference type="Pfam" id="PF03732"/>
    </source>
</evidence>
<sequence>MAFELSLQDGALHWYRQLPRKTKRTWKLLSDTFIKYYCSKFTQSAKARYYSANTEDKEHVCDYLNRLNGYARNAGVQFENRGREAKDDVDHFLDTCDNRGLEERLCHARVKDIHDLEEMINDILLSRERKAAPEPSVRRYRSQDDNRRRENRSNEGMKSSFGCERRYRDDGQRRERREESPYRSRITLVEALADVVTALNIRASAEDQEDSSSAYGHGRDATEATSQRDASYDDGEYSDAESDSSELSADTHGHVDATNDNERRAAATGTFTRPDNRRQSGGASRFQRDREGRRPDEDSARDQGECECDLGEFCKEAPSARSTGPRSQPRSTRHQPCDYGNPATSSGERHAGKEARIRVRDVGHGP</sequence>
<feature type="region of interest" description="Disordered" evidence="1">
    <location>
        <begin position="131"/>
        <end position="181"/>
    </location>
</feature>
<evidence type="ECO:0000313" key="4">
    <source>
        <dbReference type="Proteomes" id="UP000435112"/>
    </source>
</evidence>
<dbReference type="InterPro" id="IPR005162">
    <property type="entry name" value="Retrotrans_gag_dom"/>
</dbReference>
<comment type="caution">
    <text evidence="3">The sequence shown here is derived from an EMBL/GenBank/DDBJ whole genome shotgun (WGS) entry which is preliminary data.</text>
</comment>
<dbReference type="Proteomes" id="UP000435112">
    <property type="component" value="Unassembled WGS sequence"/>
</dbReference>
<feature type="compositionally biased region" description="Acidic residues" evidence="1">
    <location>
        <begin position="232"/>
        <end position="244"/>
    </location>
</feature>
<reference evidence="3 4" key="1">
    <citation type="submission" date="2018-09" db="EMBL/GenBank/DDBJ databases">
        <title>Genomic investigation of the strawberry pathogen Phytophthora fragariae indicates pathogenicity is determined by transcriptional variation in three key races.</title>
        <authorList>
            <person name="Adams T.M."/>
            <person name="Armitage A.D."/>
            <person name="Sobczyk M.K."/>
            <person name="Bates H.J."/>
            <person name="Dunwell J.M."/>
            <person name="Nellist C.F."/>
            <person name="Harrison R.J."/>
        </authorList>
    </citation>
    <scope>NUCLEOTIDE SEQUENCE [LARGE SCALE GENOMIC DNA]</scope>
    <source>
        <strain evidence="3 4">SCRP324</strain>
    </source>
</reference>
<feature type="compositionally biased region" description="Basic and acidic residues" evidence="1">
    <location>
        <begin position="286"/>
        <end position="304"/>
    </location>
</feature>